<dbReference type="RefSeq" id="WP_065844207.1">
    <property type="nucleotide sequence ID" value="NZ_AABUZP020000005.1"/>
</dbReference>
<evidence type="ECO:0000313" key="5">
    <source>
        <dbReference type="EMBL" id="EAK0468185.1"/>
    </source>
</evidence>
<feature type="transmembrane region" description="Helical" evidence="2">
    <location>
        <begin position="12"/>
        <end position="29"/>
    </location>
</feature>
<feature type="region of interest" description="Disordered" evidence="1">
    <location>
        <begin position="65"/>
        <end position="97"/>
    </location>
</feature>
<organism evidence="4">
    <name type="scientific">Campylobacter fetus</name>
    <dbReference type="NCBI Taxonomy" id="196"/>
    <lineage>
        <taxon>Bacteria</taxon>
        <taxon>Pseudomonadati</taxon>
        <taxon>Campylobacterota</taxon>
        <taxon>Epsilonproteobacteria</taxon>
        <taxon>Campylobacterales</taxon>
        <taxon>Campylobacteraceae</taxon>
        <taxon>Campylobacter</taxon>
    </lineage>
</organism>
<evidence type="ECO:0000313" key="6">
    <source>
        <dbReference type="Proteomes" id="UP000557842"/>
    </source>
</evidence>
<keyword evidence="2" id="KW-0812">Transmembrane</keyword>
<protein>
    <submittedName>
        <fullName evidence="4">Uncharacterized protein</fullName>
    </submittedName>
</protein>
<gene>
    <name evidence="4" type="ORF">AAH17_00145</name>
    <name evidence="5" type="ORF">AAH24_02205</name>
    <name evidence="3" type="ORF">BVH53_04445</name>
</gene>
<evidence type="ECO:0000256" key="2">
    <source>
        <dbReference type="SAM" id="Phobius"/>
    </source>
</evidence>
<keyword evidence="2" id="KW-0472">Membrane</keyword>
<evidence type="ECO:0000313" key="3">
    <source>
        <dbReference type="EMBL" id="EAI5407946.1"/>
    </source>
</evidence>
<dbReference type="Proteomes" id="UP000557842">
    <property type="component" value="Unassembled WGS sequence"/>
</dbReference>
<feature type="compositionally biased region" description="Basic residues" evidence="1">
    <location>
        <begin position="73"/>
        <end position="82"/>
    </location>
</feature>
<proteinExistence type="predicted"/>
<evidence type="ECO:0000313" key="4">
    <source>
        <dbReference type="EMBL" id="EAK0452073.1"/>
    </source>
</evidence>
<dbReference type="AlphaFoldDB" id="A0A5L8JBF0"/>
<keyword evidence="2" id="KW-1133">Transmembrane helix</keyword>
<dbReference type="EMBL" id="AACCXM010000001">
    <property type="protein sequence ID" value="EAK0468185.1"/>
    <property type="molecule type" value="Genomic_DNA"/>
</dbReference>
<dbReference type="EMBL" id="AACCXK010000001">
    <property type="protein sequence ID" value="EAK0452073.1"/>
    <property type="molecule type" value="Genomic_DNA"/>
</dbReference>
<accession>A0A5L8JBF0</accession>
<sequence>MNNISNKGFKMALPFLAGALVGGLAIYAFNNRKAIQNSLLTGLDKGKEIAKKAKDSSLKVVKLENLSSEKPVKTRKPRKPQAKKAPQTDQNKQDFQI</sequence>
<dbReference type="EMBL" id="AABQDW010000006">
    <property type="protein sequence ID" value="EAI5407946.1"/>
    <property type="molecule type" value="Genomic_DNA"/>
</dbReference>
<reference evidence="4 6" key="1">
    <citation type="submission" date="2018-05" db="EMBL/GenBank/DDBJ databases">
        <authorList>
            <consortium name="PulseNet: The National Subtyping Network for Foodborne Disease Surveillance"/>
            <person name="Tarr C.L."/>
            <person name="Trees E."/>
            <person name="Katz L.S."/>
            <person name="Carleton-Romer H.A."/>
            <person name="Stroika S."/>
            <person name="Kucerova Z."/>
            <person name="Roache K.F."/>
            <person name="Sabol A.L."/>
            <person name="Besser J."/>
            <person name="Gerner-Smidt P."/>
        </authorList>
    </citation>
    <scope>NUCLEOTIDE SEQUENCE</scope>
    <source>
        <strain evidence="4">2014D-0197</strain>
        <strain evidence="3 6">2016D-0221</strain>
        <strain evidence="5">D4313</strain>
    </source>
</reference>
<evidence type="ECO:0000256" key="1">
    <source>
        <dbReference type="SAM" id="MobiDB-lite"/>
    </source>
</evidence>
<name>A0A5L8JBF0_CAMFE</name>
<comment type="caution">
    <text evidence="4">The sequence shown here is derived from an EMBL/GenBank/DDBJ whole genome shotgun (WGS) entry which is preliminary data.</text>
</comment>